<dbReference type="GO" id="GO:0016787">
    <property type="term" value="F:hydrolase activity"/>
    <property type="evidence" value="ECO:0007669"/>
    <property type="project" value="UniProtKB-KW"/>
</dbReference>
<dbReference type="PANTHER" id="PTHR23088:SF50">
    <property type="entry name" value="HYDROLASE YHCX"/>
    <property type="match status" value="1"/>
</dbReference>
<dbReference type="Proteomes" id="UP000198749">
    <property type="component" value="Unassembled WGS sequence"/>
</dbReference>
<dbReference type="STRING" id="355243.SAMN03080615_02022"/>
<keyword evidence="2" id="KW-0378">Hydrolase</keyword>
<evidence type="ECO:0000313" key="2">
    <source>
        <dbReference type="EMBL" id="SEQ59077.1"/>
    </source>
</evidence>
<sequence length="290" mass="32704">MKNVKVAVSQYDIGFFTQWPDFSDKLTHWVRSAADNRAKLLLFPEYGSMELPSLLGKTVYNDLHGQLDAMQSLYPQWQALHIELARQFDLMILASSFPVQQPDGSFRNRANLYGPDGLIGYQDKLIMTRFENEQWRVAAGSEIKIIESDIGPLGINICYDSEFPMIARQQVEAGANLILVPSCTDTEAGFHRVRIGCQARALENQCYVLQSPTFGRADWSEAVDVNTGRASIYTPVDYGFPDNGILVEGSSDRAEWIYAGLDLESIARVRAEGQVFNYRDWDKQKGLKSK</sequence>
<dbReference type="OrthoDB" id="9811121at2"/>
<dbReference type="RefSeq" id="WP_091357411.1">
    <property type="nucleotide sequence ID" value="NZ_AP025284.1"/>
</dbReference>
<proteinExistence type="predicted"/>
<reference evidence="3" key="1">
    <citation type="submission" date="2016-10" db="EMBL/GenBank/DDBJ databases">
        <authorList>
            <person name="Varghese N."/>
            <person name="Submissions S."/>
        </authorList>
    </citation>
    <scope>NUCLEOTIDE SEQUENCE [LARGE SCALE GENOMIC DNA]</scope>
    <source>
        <strain evidence="3">DSM 18887</strain>
    </source>
</reference>
<dbReference type="CDD" id="cd07574">
    <property type="entry name" value="nitrilase_Rim1_like"/>
    <property type="match status" value="1"/>
</dbReference>
<keyword evidence="3" id="KW-1185">Reference proteome</keyword>
<gene>
    <name evidence="2" type="ORF">SAMN03080615_02022</name>
</gene>
<dbReference type="Pfam" id="PF00795">
    <property type="entry name" value="CN_hydrolase"/>
    <property type="match status" value="1"/>
</dbReference>
<protein>
    <submittedName>
        <fullName evidence="2">Predicted amidohydrolase</fullName>
    </submittedName>
</protein>
<dbReference type="AlphaFoldDB" id="A0A1H9HA24"/>
<name>A0A1H9HA24_9GAMM</name>
<dbReference type="EMBL" id="FOGB01000005">
    <property type="protein sequence ID" value="SEQ59077.1"/>
    <property type="molecule type" value="Genomic_DNA"/>
</dbReference>
<evidence type="ECO:0000259" key="1">
    <source>
        <dbReference type="PROSITE" id="PS50263"/>
    </source>
</evidence>
<feature type="domain" description="CN hydrolase" evidence="1">
    <location>
        <begin position="4"/>
        <end position="263"/>
    </location>
</feature>
<dbReference type="InterPro" id="IPR003010">
    <property type="entry name" value="C-N_Hydrolase"/>
</dbReference>
<dbReference type="InterPro" id="IPR036526">
    <property type="entry name" value="C-N_Hydrolase_sf"/>
</dbReference>
<dbReference type="Gene3D" id="3.60.110.10">
    <property type="entry name" value="Carbon-nitrogen hydrolase"/>
    <property type="match status" value="1"/>
</dbReference>
<accession>A0A1H9HA24</accession>
<organism evidence="2 3">
    <name type="scientific">Amphritea atlantica</name>
    <dbReference type="NCBI Taxonomy" id="355243"/>
    <lineage>
        <taxon>Bacteria</taxon>
        <taxon>Pseudomonadati</taxon>
        <taxon>Pseudomonadota</taxon>
        <taxon>Gammaproteobacteria</taxon>
        <taxon>Oceanospirillales</taxon>
        <taxon>Oceanospirillaceae</taxon>
        <taxon>Amphritea</taxon>
    </lineage>
</organism>
<evidence type="ECO:0000313" key="3">
    <source>
        <dbReference type="Proteomes" id="UP000198749"/>
    </source>
</evidence>
<dbReference type="SUPFAM" id="SSF56317">
    <property type="entry name" value="Carbon-nitrogen hydrolase"/>
    <property type="match status" value="1"/>
</dbReference>
<dbReference type="PANTHER" id="PTHR23088">
    <property type="entry name" value="NITRILASE-RELATED"/>
    <property type="match status" value="1"/>
</dbReference>
<dbReference type="PROSITE" id="PS50263">
    <property type="entry name" value="CN_HYDROLASE"/>
    <property type="match status" value="1"/>
</dbReference>